<dbReference type="NCBIfam" id="TIGR01640">
    <property type="entry name" value="F_box_assoc_1"/>
    <property type="match status" value="1"/>
</dbReference>
<evidence type="ECO:0000259" key="1">
    <source>
        <dbReference type="Pfam" id="PF08268"/>
    </source>
</evidence>
<dbReference type="AlphaFoldDB" id="A0A9D4XCC8"/>
<feature type="domain" description="F-box associated beta-propeller type 3" evidence="1">
    <location>
        <begin position="80"/>
        <end position="207"/>
    </location>
</feature>
<dbReference type="Proteomes" id="UP001058974">
    <property type="component" value="Chromosome 4"/>
</dbReference>
<dbReference type="InterPro" id="IPR050796">
    <property type="entry name" value="SCF_F-box_component"/>
</dbReference>
<keyword evidence="3" id="KW-1185">Reference proteome</keyword>
<dbReference type="EMBL" id="JAMSHJ010000004">
    <property type="protein sequence ID" value="KAI5416071.1"/>
    <property type="molecule type" value="Genomic_DNA"/>
</dbReference>
<proteinExistence type="predicted"/>
<dbReference type="PANTHER" id="PTHR31672:SF13">
    <property type="entry name" value="F-BOX PROTEIN CPR30-LIKE"/>
    <property type="match status" value="1"/>
</dbReference>
<evidence type="ECO:0000313" key="3">
    <source>
        <dbReference type="Proteomes" id="UP001058974"/>
    </source>
</evidence>
<evidence type="ECO:0000313" key="2">
    <source>
        <dbReference type="EMBL" id="KAI5416071.1"/>
    </source>
</evidence>
<comment type="caution">
    <text evidence="2">The sequence shown here is derived from an EMBL/GenBank/DDBJ whole genome shotgun (WGS) entry which is preliminary data.</text>
</comment>
<reference evidence="2 3" key="1">
    <citation type="journal article" date="2022" name="Nat. Genet.">
        <title>Improved pea reference genome and pan-genome highlight genomic features and evolutionary characteristics.</title>
        <authorList>
            <person name="Yang T."/>
            <person name="Liu R."/>
            <person name="Luo Y."/>
            <person name="Hu S."/>
            <person name="Wang D."/>
            <person name="Wang C."/>
            <person name="Pandey M.K."/>
            <person name="Ge S."/>
            <person name="Xu Q."/>
            <person name="Li N."/>
            <person name="Li G."/>
            <person name="Huang Y."/>
            <person name="Saxena R.K."/>
            <person name="Ji Y."/>
            <person name="Li M."/>
            <person name="Yan X."/>
            <person name="He Y."/>
            <person name="Liu Y."/>
            <person name="Wang X."/>
            <person name="Xiang C."/>
            <person name="Varshney R.K."/>
            <person name="Ding H."/>
            <person name="Gao S."/>
            <person name="Zong X."/>
        </authorList>
    </citation>
    <scope>NUCLEOTIDE SEQUENCE [LARGE SCALE GENOMIC DNA]</scope>
    <source>
        <strain evidence="2 3">cv. Zhongwan 6</strain>
    </source>
</reference>
<dbReference type="Pfam" id="PF08268">
    <property type="entry name" value="FBA_3"/>
    <property type="match status" value="1"/>
</dbReference>
<accession>A0A9D4XCC8</accession>
<dbReference type="InterPro" id="IPR013187">
    <property type="entry name" value="F-box-assoc_dom_typ3"/>
</dbReference>
<organism evidence="2 3">
    <name type="scientific">Pisum sativum</name>
    <name type="common">Garden pea</name>
    <name type="synonym">Lathyrus oleraceus</name>
    <dbReference type="NCBI Taxonomy" id="3888"/>
    <lineage>
        <taxon>Eukaryota</taxon>
        <taxon>Viridiplantae</taxon>
        <taxon>Streptophyta</taxon>
        <taxon>Embryophyta</taxon>
        <taxon>Tracheophyta</taxon>
        <taxon>Spermatophyta</taxon>
        <taxon>Magnoliopsida</taxon>
        <taxon>eudicotyledons</taxon>
        <taxon>Gunneridae</taxon>
        <taxon>Pentapetalae</taxon>
        <taxon>rosids</taxon>
        <taxon>fabids</taxon>
        <taxon>Fabales</taxon>
        <taxon>Fabaceae</taxon>
        <taxon>Papilionoideae</taxon>
        <taxon>50 kb inversion clade</taxon>
        <taxon>NPAAA clade</taxon>
        <taxon>Hologalegina</taxon>
        <taxon>IRL clade</taxon>
        <taxon>Fabeae</taxon>
        <taxon>Lathyrus</taxon>
    </lineage>
</organism>
<dbReference type="Gramene" id="Psat04G0120800-T1">
    <property type="protein sequence ID" value="KAI5416071.1"/>
    <property type="gene ID" value="KIW84_041208"/>
</dbReference>
<dbReference type="InterPro" id="IPR017451">
    <property type="entry name" value="F-box-assoc_interact_dom"/>
</dbReference>
<protein>
    <recommendedName>
        <fullName evidence="1">F-box associated beta-propeller type 3 domain-containing protein</fullName>
    </recommendedName>
</protein>
<sequence>MQLRCVNKFFKTLISDPYFVQMHLEKSTPTPNLALVWLDCRKDSDSHFVSQSIPGLLQNQFNSLRNDPSYRLINFVRVDLVVGSCNGLLCLICSAYPSSLDAWLCFWNPAMRTISNEFGLFYRAVEFKFCFGYDNLNKTYKVVAFLVDLDIDRCLENTVKIFSLGDNSWRDIQYFPVDVIPLHWIDAWHNKDVYLNGTINWLAYSNYDDVAPWF</sequence>
<gene>
    <name evidence="2" type="ORF">KIW84_041208</name>
</gene>
<name>A0A9D4XCC8_PEA</name>
<dbReference type="PANTHER" id="PTHR31672">
    <property type="entry name" value="BNACNNG10540D PROTEIN"/>
    <property type="match status" value="1"/>
</dbReference>